<dbReference type="EMBL" id="CT573213">
    <property type="protein sequence ID" value="CAJ64963.1"/>
    <property type="molecule type" value="Genomic_DNA"/>
</dbReference>
<dbReference type="Pfam" id="PF00400">
    <property type="entry name" value="WD40"/>
    <property type="match status" value="14"/>
</dbReference>
<keyword evidence="5" id="KW-1185">Reference proteome</keyword>
<dbReference type="InterPro" id="IPR020472">
    <property type="entry name" value="WD40_PAC1"/>
</dbReference>
<dbReference type="RefSeq" id="WP_011607387.1">
    <property type="nucleotide sequence ID" value="NC_008278.1"/>
</dbReference>
<evidence type="ECO:0000256" key="1">
    <source>
        <dbReference type="ARBA" id="ARBA00022574"/>
    </source>
</evidence>
<evidence type="ECO:0000313" key="4">
    <source>
        <dbReference type="EMBL" id="CAJ64963.1"/>
    </source>
</evidence>
<dbReference type="PROSITE" id="PS50082">
    <property type="entry name" value="WD_REPEATS_2"/>
    <property type="match status" value="14"/>
</dbReference>
<dbReference type="STRING" id="326424.FRAAL6340"/>
<feature type="repeat" description="WD" evidence="3">
    <location>
        <begin position="673"/>
        <end position="708"/>
    </location>
</feature>
<keyword evidence="2" id="KW-0677">Repeat</keyword>
<gene>
    <name evidence="4" type="ordered locus">FRAAL6340</name>
</gene>
<dbReference type="PANTHER" id="PTHR22847">
    <property type="entry name" value="WD40 REPEAT PROTEIN"/>
    <property type="match status" value="1"/>
</dbReference>
<feature type="repeat" description="WD" evidence="3">
    <location>
        <begin position="763"/>
        <end position="798"/>
    </location>
</feature>
<feature type="repeat" description="WD" evidence="3">
    <location>
        <begin position="1074"/>
        <end position="1109"/>
    </location>
</feature>
<dbReference type="KEGG" id="fal:FRAAL6340"/>
<feature type="repeat" description="WD" evidence="3">
    <location>
        <begin position="1119"/>
        <end position="1154"/>
    </location>
</feature>
<feature type="repeat" description="WD" evidence="3">
    <location>
        <begin position="628"/>
        <end position="663"/>
    </location>
</feature>
<dbReference type="Gene3D" id="2.130.10.10">
    <property type="entry name" value="YVTN repeat-like/Quinoprotein amine dehydrogenase"/>
    <property type="match status" value="7"/>
</dbReference>
<feature type="repeat" description="WD" evidence="3">
    <location>
        <begin position="804"/>
        <end position="839"/>
    </location>
</feature>
<dbReference type="AlphaFoldDB" id="Q0RC65"/>
<accession>Q0RC65</accession>
<evidence type="ECO:0000256" key="3">
    <source>
        <dbReference type="PROSITE-ProRule" id="PRU00221"/>
    </source>
</evidence>
<organism evidence="4 5">
    <name type="scientific">Frankia alni (strain DSM 45986 / CECT 9034 / ACN14a)</name>
    <dbReference type="NCBI Taxonomy" id="326424"/>
    <lineage>
        <taxon>Bacteria</taxon>
        <taxon>Bacillati</taxon>
        <taxon>Actinomycetota</taxon>
        <taxon>Actinomycetes</taxon>
        <taxon>Frankiales</taxon>
        <taxon>Frankiaceae</taxon>
        <taxon>Frankia</taxon>
    </lineage>
</organism>
<reference evidence="4 5" key="1">
    <citation type="journal article" date="2007" name="Genome Res.">
        <title>Genome characteristics of facultatively symbiotic Frankia sp. strains reflect host range and host plant biogeography.</title>
        <authorList>
            <person name="Normand P."/>
            <person name="Lapierre P."/>
            <person name="Tisa L.S."/>
            <person name="Gogarten J.P."/>
            <person name="Alloisio N."/>
            <person name="Bagnarol E."/>
            <person name="Bassi C.A."/>
            <person name="Berry A.M."/>
            <person name="Bickhart D.M."/>
            <person name="Choisne N."/>
            <person name="Couloux A."/>
            <person name="Cournoyer B."/>
            <person name="Cruveiller S."/>
            <person name="Daubin V."/>
            <person name="Demange N."/>
            <person name="Francino M.P."/>
            <person name="Goltsman E."/>
            <person name="Huang Y."/>
            <person name="Kopp O.R."/>
            <person name="Labarre L."/>
            <person name="Lapidus A."/>
            <person name="Lavire C."/>
            <person name="Marechal J."/>
            <person name="Martinez M."/>
            <person name="Mastronunzio J.E."/>
            <person name="Mullin B.C."/>
            <person name="Niemann J."/>
            <person name="Pujic P."/>
            <person name="Rawnsley T."/>
            <person name="Rouy Z."/>
            <person name="Schenowitz C."/>
            <person name="Sellstedt A."/>
            <person name="Tavares F."/>
            <person name="Tomkins J.P."/>
            <person name="Vallenet D."/>
            <person name="Valverde C."/>
            <person name="Wall L.G."/>
            <person name="Wang Y."/>
            <person name="Medigue C."/>
            <person name="Benson D.R."/>
        </authorList>
    </citation>
    <scope>NUCLEOTIDE SEQUENCE [LARGE SCALE GENOMIC DNA]</scope>
    <source>
        <strain evidence="5">DSM 45986 / CECT 9034 / ACN14a</strain>
    </source>
</reference>
<dbReference type="CDD" id="cd00200">
    <property type="entry name" value="WD40"/>
    <property type="match status" value="3"/>
</dbReference>
<keyword evidence="1 3" id="KW-0853">WD repeat</keyword>
<dbReference type="eggNOG" id="COG2319">
    <property type="taxonomic scope" value="Bacteria"/>
</dbReference>
<evidence type="ECO:0000313" key="5">
    <source>
        <dbReference type="Proteomes" id="UP000000657"/>
    </source>
</evidence>
<feature type="repeat" description="WD" evidence="3">
    <location>
        <begin position="718"/>
        <end position="753"/>
    </location>
</feature>
<proteinExistence type="predicted"/>
<dbReference type="PANTHER" id="PTHR22847:SF637">
    <property type="entry name" value="WD REPEAT DOMAIN 5B"/>
    <property type="match status" value="1"/>
</dbReference>
<feature type="repeat" description="WD" evidence="3">
    <location>
        <begin position="849"/>
        <end position="884"/>
    </location>
</feature>
<dbReference type="InterPro" id="IPR027417">
    <property type="entry name" value="P-loop_NTPase"/>
</dbReference>
<feature type="repeat" description="WD" evidence="3">
    <location>
        <begin position="939"/>
        <end position="974"/>
    </location>
</feature>
<feature type="repeat" description="WD" evidence="3">
    <location>
        <begin position="1164"/>
        <end position="1206"/>
    </location>
</feature>
<feature type="repeat" description="WD" evidence="3">
    <location>
        <begin position="1029"/>
        <end position="1064"/>
    </location>
</feature>
<sequence>MTQTPQHFSTASGDDRASQYDAQIKVGDLSAPGGGQAVGINYGTAVQQYFQGPFRLLRQAVIDLDPLPGDLRLVDPEEPTNPVGLFRGREKLIGKIDAFLALCVQRRRGGFLLVEAEAGMGKSALAAYLAFTRAWPAHFTRLAEGRDSATARRNLAAQLIARWKLTDAAPGGVLPEGAGTTGWLHGRLCDSATARDRDDPGVPVVLLIDGLDEAPVSVGGELPLGLPPNLPAGTVIVATTRPKSIRIPAGSRVVERIDVESEANRTDLLDYLTVVTARDPLLSEPLNRAQMDSHRFCRTLVERSGGVWIYALSILDQIRDHGRSPKGVDRLPASLAGYYAENVRRWQDELGDHLWETAGLPVLTTVTAIREPMSVARIAAWADVPPAMTRTILRGMLKPFLAVRRGGDPDLYVPRHQSLRDFCDGTSLLDSDDDGLRELAYDLAAATRAAHRRIAVAVEPSGPVGRRDWAVAGRYARTYLAEHAALGGQLDELITDPQFGLFVGVACLLRQRRHLTTAEAKKALAALELAAGHNNDDALWLRWIEVSARKMRADTFADRAASLVDETWHPIRAMWTGNSHRTLIGHTKTVRAVTAVPLRDGRTLLASAGDDGSIRLWDPIEGTPAGTLTGHTARVFALAVVPLRDGRTLLASAGDDGSIRLWDPIEGTPAGTLTGHTVGGFSLAVVPLTDGRTLLASAGADKAVRLWDPVAGTLAGTLTGHTDWVRAVTAVPLPDGGTLLATAGDDRAVRLWDPIEGTPAGTLTGHTDWVNALTAVPLPDGGTLLASAGSDGSVRLWDPITATLTGHTGRVNALAVVPLPDDGALLASAGNDGSVRLWDPIAATAVGTLTGHTAGVRAVTAVPLPDGGTLLATAGDDRAVRLWDPIEGTPAGTLTGHTDWVNALTAVPLPDGGTLLASAGSDGSVRLWDPITATLTGTLSSHTDWVRTLAAVPLPGGGILLASAGAEGSLRLWDPTEGTPAGILTGHTGWVRTLAAVPLPGGGTLLASAGNDGSVRLWDPIAATAVGALTGHTAGVNALTAVPLPDSRILLASAGDDGSVRLWNPVTAVAVGALTGHTEPVNAVATLALPDGRVLLASAGYDGSVRLWDPIAGTLAGILTGHTAGVNALTAVPLPDSRILLASAGDDGSVRLWNPVTAVAVGALTGHTEPVNAVATLALPDGRVLLASAGDDRAIILWQALAGTVL</sequence>
<dbReference type="Proteomes" id="UP000000657">
    <property type="component" value="Chromosome"/>
</dbReference>
<dbReference type="OrthoDB" id="3206514at2"/>
<dbReference type="PRINTS" id="PR00320">
    <property type="entry name" value="GPROTEINBRPT"/>
</dbReference>
<dbReference type="eggNOG" id="COG3629">
    <property type="taxonomic scope" value="Bacteria"/>
</dbReference>
<dbReference type="SMART" id="SM00320">
    <property type="entry name" value="WD40"/>
    <property type="match status" value="14"/>
</dbReference>
<dbReference type="InterPro" id="IPR015943">
    <property type="entry name" value="WD40/YVTN_repeat-like_dom_sf"/>
</dbReference>
<dbReference type="PROSITE" id="PS50294">
    <property type="entry name" value="WD_REPEATS_REGION"/>
    <property type="match status" value="12"/>
</dbReference>
<dbReference type="InterPro" id="IPR001680">
    <property type="entry name" value="WD40_rpt"/>
</dbReference>
<dbReference type="SUPFAM" id="SSF50978">
    <property type="entry name" value="WD40 repeat-like"/>
    <property type="match status" value="2"/>
</dbReference>
<dbReference type="InterPro" id="IPR036322">
    <property type="entry name" value="WD40_repeat_dom_sf"/>
</dbReference>
<dbReference type="SUPFAM" id="SSF52540">
    <property type="entry name" value="P-loop containing nucleoside triphosphate hydrolases"/>
    <property type="match status" value="1"/>
</dbReference>
<evidence type="ECO:0000256" key="2">
    <source>
        <dbReference type="ARBA" id="ARBA00022737"/>
    </source>
</evidence>
<feature type="repeat" description="WD" evidence="3">
    <location>
        <begin position="583"/>
        <end position="618"/>
    </location>
</feature>
<feature type="repeat" description="WD" evidence="3">
    <location>
        <begin position="984"/>
        <end position="1019"/>
    </location>
</feature>
<protein>
    <submittedName>
        <fullName evidence="4">Uncharacterized protein</fullName>
    </submittedName>
</protein>
<dbReference type="HOGENOM" id="CLU_270205_0_0_11"/>
<feature type="repeat" description="WD" evidence="3">
    <location>
        <begin position="894"/>
        <end position="929"/>
    </location>
</feature>
<name>Q0RC65_FRAAA</name>